<dbReference type="PANTHER" id="PTHR38357">
    <property type="entry name" value="EXPRESSED PROTEIN"/>
    <property type="match status" value="1"/>
</dbReference>
<reference evidence="2 3" key="1">
    <citation type="journal article" date="2023" name="G3 (Bethesda)">
        <title>A chromosome-length genome assembly and annotation of blackberry (Rubus argutus, cv. 'Hillquist').</title>
        <authorList>
            <person name="Bruna T."/>
            <person name="Aryal R."/>
            <person name="Dudchenko O."/>
            <person name="Sargent D.J."/>
            <person name="Mead D."/>
            <person name="Buti M."/>
            <person name="Cavallini A."/>
            <person name="Hytonen T."/>
            <person name="Andres J."/>
            <person name="Pham M."/>
            <person name="Weisz D."/>
            <person name="Mascagni F."/>
            <person name="Usai G."/>
            <person name="Natali L."/>
            <person name="Bassil N."/>
            <person name="Fernandez G.E."/>
            <person name="Lomsadze A."/>
            <person name="Armour M."/>
            <person name="Olukolu B."/>
            <person name="Poorten T."/>
            <person name="Britton C."/>
            <person name="Davik J."/>
            <person name="Ashrafi H."/>
            <person name="Aiden E.L."/>
            <person name="Borodovsky M."/>
            <person name="Worthington M."/>
        </authorList>
    </citation>
    <scope>NUCLEOTIDE SEQUENCE [LARGE SCALE GENOMIC DNA]</scope>
    <source>
        <strain evidence="2">PI 553951</strain>
    </source>
</reference>
<keyword evidence="3" id="KW-1185">Reference proteome</keyword>
<feature type="region of interest" description="Disordered" evidence="1">
    <location>
        <begin position="161"/>
        <end position="182"/>
    </location>
</feature>
<dbReference type="Proteomes" id="UP001457282">
    <property type="component" value="Unassembled WGS sequence"/>
</dbReference>
<feature type="region of interest" description="Disordered" evidence="1">
    <location>
        <begin position="1"/>
        <end position="105"/>
    </location>
</feature>
<dbReference type="GO" id="GO:0009536">
    <property type="term" value="C:plastid"/>
    <property type="evidence" value="ECO:0007669"/>
    <property type="project" value="TreeGrafter"/>
</dbReference>
<comment type="caution">
    <text evidence="2">The sequence shown here is derived from an EMBL/GenBank/DDBJ whole genome shotgun (WGS) entry which is preliminary data.</text>
</comment>
<dbReference type="EMBL" id="JBEDUW010000006">
    <property type="protein sequence ID" value="KAK9923970.1"/>
    <property type="molecule type" value="Genomic_DNA"/>
</dbReference>
<evidence type="ECO:0000313" key="2">
    <source>
        <dbReference type="EMBL" id="KAK9923970.1"/>
    </source>
</evidence>
<feature type="compositionally biased region" description="Polar residues" evidence="1">
    <location>
        <begin position="14"/>
        <end position="24"/>
    </location>
</feature>
<evidence type="ECO:0000256" key="1">
    <source>
        <dbReference type="SAM" id="MobiDB-lite"/>
    </source>
</evidence>
<accession>A0AAW1WKY5</accession>
<dbReference type="AlphaFoldDB" id="A0AAW1WKY5"/>
<dbReference type="PANTHER" id="PTHR38357:SF1">
    <property type="entry name" value="EXPRESSED PROTEIN"/>
    <property type="match status" value="1"/>
</dbReference>
<sequence>MTTHSTLFHFHTSPSNPLSTSTATPHRHLSCSFKPKPPKSSSTSSFSFTPSPTPRETESSTSGNTRAKCWAASLPRTSDGSPRISAPATSRTGPSSPTRSSTTPFYRDRIEWESAENALSGNRSNAGGVSELLGISERFGWDNDDKVGWSRVNFELLGTSKGGRIPRRRTGKQRVLEESEAG</sequence>
<feature type="compositionally biased region" description="Low complexity" evidence="1">
    <location>
        <begin position="1"/>
        <end position="13"/>
    </location>
</feature>
<feature type="compositionally biased region" description="Low complexity" evidence="1">
    <location>
        <begin position="85"/>
        <end position="104"/>
    </location>
</feature>
<feature type="compositionally biased region" description="Low complexity" evidence="1">
    <location>
        <begin position="39"/>
        <end position="50"/>
    </location>
</feature>
<name>A0AAW1WKY5_RUBAR</name>
<organism evidence="2 3">
    <name type="scientific">Rubus argutus</name>
    <name type="common">Southern blackberry</name>
    <dbReference type="NCBI Taxonomy" id="59490"/>
    <lineage>
        <taxon>Eukaryota</taxon>
        <taxon>Viridiplantae</taxon>
        <taxon>Streptophyta</taxon>
        <taxon>Embryophyta</taxon>
        <taxon>Tracheophyta</taxon>
        <taxon>Spermatophyta</taxon>
        <taxon>Magnoliopsida</taxon>
        <taxon>eudicotyledons</taxon>
        <taxon>Gunneridae</taxon>
        <taxon>Pentapetalae</taxon>
        <taxon>rosids</taxon>
        <taxon>fabids</taxon>
        <taxon>Rosales</taxon>
        <taxon>Rosaceae</taxon>
        <taxon>Rosoideae</taxon>
        <taxon>Rosoideae incertae sedis</taxon>
        <taxon>Rubus</taxon>
    </lineage>
</organism>
<evidence type="ECO:0000313" key="3">
    <source>
        <dbReference type="Proteomes" id="UP001457282"/>
    </source>
</evidence>
<gene>
    <name evidence="2" type="ORF">M0R45_032363</name>
</gene>
<protein>
    <submittedName>
        <fullName evidence="2">Uncharacterized protein</fullName>
    </submittedName>
</protein>
<proteinExistence type="predicted"/>